<protein>
    <recommendedName>
        <fullName evidence="4">DUF2849 domain-containing protein</fullName>
    </recommendedName>
</protein>
<organism evidence="2 3">
    <name type="scientific">Cypionkella aquatica</name>
    <dbReference type="NCBI Taxonomy" id="1756042"/>
    <lineage>
        <taxon>Bacteria</taxon>
        <taxon>Pseudomonadati</taxon>
        <taxon>Pseudomonadota</taxon>
        <taxon>Alphaproteobacteria</taxon>
        <taxon>Rhodobacterales</taxon>
        <taxon>Paracoccaceae</taxon>
        <taxon>Cypionkella</taxon>
    </lineage>
</organism>
<dbReference type="Pfam" id="PF11011">
    <property type="entry name" value="DUF2849"/>
    <property type="match status" value="1"/>
</dbReference>
<proteinExistence type="predicted"/>
<keyword evidence="3" id="KW-1185">Reference proteome</keyword>
<evidence type="ECO:0000313" key="3">
    <source>
        <dbReference type="Proteomes" id="UP001157355"/>
    </source>
</evidence>
<dbReference type="Proteomes" id="UP001157355">
    <property type="component" value="Unassembled WGS sequence"/>
</dbReference>
<feature type="region of interest" description="Disordered" evidence="1">
    <location>
        <begin position="104"/>
        <end position="125"/>
    </location>
</feature>
<dbReference type="InterPro" id="IPR021270">
    <property type="entry name" value="DUF2849"/>
</dbReference>
<evidence type="ECO:0000313" key="2">
    <source>
        <dbReference type="EMBL" id="GLS87245.1"/>
    </source>
</evidence>
<accession>A0AA37X234</accession>
<dbReference type="AlphaFoldDB" id="A0AA37X234"/>
<reference evidence="2 3" key="1">
    <citation type="journal article" date="2014" name="Int. J. Syst. Evol. Microbiol.">
        <title>Complete genome sequence of Corynebacterium casei LMG S-19264T (=DSM 44701T), isolated from a smear-ripened cheese.</title>
        <authorList>
            <consortium name="US DOE Joint Genome Institute (JGI-PGF)"/>
            <person name="Walter F."/>
            <person name="Albersmeier A."/>
            <person name="Kalinowski J."/>
            <person name="Ruckert C."/>
        </authorList>
    </citation>
    <scope>NUCLEOTIDE SEQUENCE [LARGE SCALE GENOMIC DNA]</scope>
    <source>
        <strain evidence="2 3">NBRC 111766</strain>
    </source>
</reference>
<evidence type="ECO:0008006" key="4">
    <source>
        <dbReference type="Google" id="ProtNLM"/>
    </source>
</evidence>
<name>A0AA37X234_9RHOB</name>
<comment type="caution">
    <text evidence="2">The sequence shown here is derived from an EMBL/GenBank/DDBJ whole genome shotgun (WGS) entry which is preliminary data.</text>
</comment>
<gene>
    <name evidence="2" type="ORF">GCM10010873_22190</name>
</gene>
<dbReference type="EMBL" id="BSPP01000007">
    <property type="protein sequence ID" value="GLS87245.1"/>
    <property type="molecule type" value="Genomic_DNA"/>
</dbReference>
<evidence type="ECO:0000256" key="1">
    <source>
        <dbReference type="SAM" id="MobiDB-lite"/>
    </source>
</evidence>
<sequence>MILYRIAATDTDQPNRDASMSRQFIPKVVTANDLREGDVVYLTADDRWTRLHHEAELIADEAHAQIRLLFGSAQRNVIVGAYLADAKAGPNGPEPVHFREAFRTRGPSNYAHGKQVDLSTEAENV</sequence>